<organism evidence="3 4">
    <name type="scientific">Asticcacaulis benevestitus DSM 16100 = ATCC BAA-896</name>
    <dbReference type="NCBI Taxonomy" id="1121022"/>
    <lineage>
        <taxon>Bacteria</taxon>
        <taxon>Pseudomonadati</taxon>
        <taxon>Pseudomonadota</taxon>
        <taxon>Alphaproteobacteria</taxon>
        <taxon>Caulobacterales</taxon>
        <taxon>Caulobacteraceae</taxon>
        <taxon>Asticcacaulis</taxon>
    </lineage>
</organism>
<feature type="transmembrane region" description="Helical" evidence="2">
    <location>
        <begin position="18"/>
        <end position="37"/>
    </location>
</feature>
<evidence type="ECO:0000313" key="3">
    <source>
        <dbReference type="EMBL" id="ESQ94586.1"/>
    </source>
</evidence>
<name>V4Q1U6_9CAUL</name>
<dbReference type="Proteomes" id="UP000017837">
    <property type="component" value="Unassembled WGS sequence"/>
</dbReference>
<dbReference type="EMBL" id="AWGB01000001">
    <property type="protein sequence ID" value="ESQ94586.1"/>
    <property type="molecule type" value="Genomic_DNA"/>
</dbReference>
<reference evidence="3 4" key="1">
    <citation type="journal article" date="2014" name="Nature">
        <title>Sequential evolution of bacterial morphology by co-option of a developmental regulator.</title>
        <authorList>
            <person name="Jiang C."/>
            <person name="Brown P.J."/>
            <person name="Ducret A."/>
            <person name="Brun Y.V."/>
        </authorList>
    </citation>
    <scope>NUCLEOTIDE SEQUENCE [LARGE SCALE GENOMIC DNA]</scope>
    <source>
        <strain evidence="3 4">DSM 16100</strain>
    </source>
</reference>
<sequence length="73" mass="7262">MTTREPPASKTEKSRAKWAAGVIVAMIVAVLAMILIAPQGAHDRPGSDGSNPAAAEGAAKGGLTGRTAPAITP</sequence>
<keyword evidence="4" id="KW-1185">Reference proteome</keyword>
<dbReference type="PATRIC" id="fig|1121022.4.peg.80"/>
<dbReference type="AlphaFoldDB" id="V4Q1U6"/>
<evidence type="ECO:0000256" key="2">
    <source>
        <dbReference type="SAM" id="Phobius"/>
    </source>
</evidence>
<dbReference type="RefSeq" id="WP_018081195.1">
    <property type="nucleotide sequence ID" value="NZ_AQWM01000004.1"/>
</dbReference>
<comment type="caution">
    <text evidence="3">The sequence shown here is derived from an EMBL/GenBank/DDBJ whole genome shotgun (WGS) entry which is preliminary data.</text>
</comment>
<accession>V4Q1U6</accession>
<dbReference type="STRING" id="1121022.GCA_000376105_01527"/>
<keyword evidence="2" id="KW-0812">Transmembrane</keyword>
<gene>
    <name evidence="3" type="ORF">ABENE_00405</name>
</gene>
<evidence type="ECO:0000313" key="4">
    <source>
        <dbReference type="Proteomes" id="UP000017837"/>
    </source>
</evidence>
<feature type="region of interest" description="Disordered" evidence="1">
    <location>
        <begin position="40"/>
        <end position="73"/>
    </location>
</feature>
<proteinExistence type="predicted"/>
<protein>
    <submittedName>
        <fullName evidence="3">Uncharacterized protein</fullName>
    </submittedName>
</protein>
<evidence type="ECO:0000256" key="1">
    <source>
        <dbReference type="SAM" id="MobiDB-lite"/>
    </source>
</evidence>
<keyword evidence="2" id="KW-0472">Membrane</keyword>
<keyword evidence="2" id="KW-1133">Transmembrane helix</keyword>